<dbReference type="InterPro" id="IPR050235">
    <property type="entry name" value="CK1_Ser-Thr_kinase"/>
</dbReference>
<feature type="compositionally biased region" description="Basic and acidic residues" evidence="2">
    <location>
        <begin position="677"/>
        <end position="686"/>
    </location>
</feature>
<dbReference type="GO" id="GO:0005524">
    <property type="term" value="F:ATP binding"/>
    <property type="evidence" value="ECO:0007669"/>
    <property type="project" value="InterPro"/>
</dbReference>
<dbReference type="Proteomes" id="UP000594260">
    <property type="component" value="Unplaced"/>
</dbReference>
<dbReference type="Gene3D" id="1.10.510.10">
    <property type="entry name" value="Transferase(Phosphotransferase) domain 1"/>
    <property type="match status" value="1"/>
</dbReference>
<dbReference type="EC" id="2.7.11.1" evidence="1"/>
<feature type="compositionally biased region" description="Basic and acidic residues" evidence="2">
    <location>
        <begin position="713"/>
        <end position="722"/>
    </location>
</feature>
<feature type="compositionally biased region" description="Polar residues" evidence="2">
    <location>
        <begin position="689"/>
        <end position="709"/>
    </location>
</feature>
<evidence type="ECO:0000256" key="2">
    <source>
        <dbReference type="SAM" id="MobiDB-lite"/>
    </source>
</evidence>
<dbReference type="GeneID" id="111254909"/>
<dbReference type="InterPro" id="IPR000719">
    <property type="entry name" value="Prot_kinase_dom"/>
</dbReference>
<dbReference type="PROSITE" id="PS50011">
    <property type="entry name" value="PROTEIN_KINASE_DOM"/>
    <property type="match status" value="1"/>
</dbReference>
<dbReference type="AlphaFoldDB" id="A0A7M7KXG4"/>
<dbReference type="SUPFAM" id="SSF56112">
    <property type="entry name" value="Protein kinase-like (PK-like)"/>
    <property type="match status" value="1"/>
</dbReference>
<accession>A0A7M7KXG4</accession>
<feature type="region of interest" description="Disordered" evidence="2">
    <location>
        <begin position="616"/>
        <end position="734"/>
    </location>
</feature>
<dbReference type="RefSeq" id="XP_022672013.1">
    <property type="nucleotide sequence ID" value="XM_022816278.1"/>
</dbReference>
<dbReference type="EnsemblMetazoa" id="XM_022816277">
    <property type="protein sequence ID" value="XP_022672012"/>
    <property type="gene ID" value="LOC111254909"/>
</dbReference>
<dbReference type="RefSeq" id="XP_022672015.1">
    <property type="nucleotide sequence ID" value="XM_022816280.1"/>
</dbReference>
<reference evidence="4" key="1">
    <citation type="submission" date="2021-01" db="UniProtKB">
        <authorList>
            <consortium name="EnsemblMetazoa"/>
        </authorList>
    </citation>
    <scope>IDENTIFICATION</scope>
</reference>
<dbReference type="GO" id="GO:0004674">
    <property type="term" value="F:protein serine/threonine kinase activity"/>
    <property type="evidence" value="ECO:0007669"/>
    <property type="project" value="UniProtKB-EC"/>
</dbReference>
<dbReference type="InterPro" id="IPR008271">
    <property type="entry name" value="Ser/Thr_kinase_AS"/>
</dbReference>
<dbReference type="EnsemblMetazoa" id="XM_022816280">
    <property type="protein sequence ID" value="XP_022672015"/>
    <property type="gene ID" value="LOC111254909"/>
</dbReference>
<dbReference type="Pfam" id="PF00069">
    <property type="entry name" value="Pkinase"/>
    <property type="match status" value="1"/>
</dbReference>
<feature type="domain" description="Protein kinase" evidence="3">
    <location>
        <begin position="23"/>
        <end position="324"/>
    </location>
</feature>
<name>A0A7M7KXG4_VARDE</name>
<dbReference type="PROSITE" id="PS00108">
    <property type="entry name" value="PROTEIN_KINASE_ST"/>
    <property type="match status" value="1"/>
</dbReference>
<evidence type="ECO:0000259" key="3">
    <source>
        <dbReference type="PROSITE" id="PS50011"/>
    </source>
</evidence>
<evidence type="ECO:0000313" key="5">
    <source>
        <dbReference type="Proteomes" id="UP000594260"/>
    </source>
</evidence>
<dbReference type="RefSeq" id="XP_022672011.1">
    <property type="nucleotide sequence ID" value="XM_022816276.1"/>
</dbReference>
<dbReference type="EnsemblMetazoa" id="XM_022816278">
    <property type="protein sequence ID" value="XP_022672013"/>
    <property type="gene ID" value="LOC111254909"/>
</dbReference>
<organism evidence="4 5">
    <name type="scientific">Varroa destructor</name>
    <name type="common">Honeybee mite</name>
    <dbReference type="NCBI Taxonomy" id="109461"/>
    <lineage>
        <taxon>Eukaryota</taxon>
        <taxon>Metazoa</taxon>
        <taxon>Ecdysozoa</taxon>
        <taxon>Arthropoda</taxon>
        <taxon>Chelicerata</taxon>
        <taxon>Arachnida</taxon>
        <taxon>Acari</taxon>
        <taxon>Parasitiformes</taxon>
        <taxon>Mesostigmata</taxon>
        <taxon>Gamasina</taxon>
        <taxon>Dermanyssoidea</taxon>
        <taxon>Varroidae</taxon>
        <taxon>Varroa</taxon>
    </lineage>
</organism>
<proteinExistence type="predicted"/>
<dbReference type="InParanoid" id="A0A7M7KXG4"/>
<feature type="compositionally biased region" description="Low complexity" evidence="2">
    <location>
        <begin position="366"/>
        <end position="382"/>
    </location>
</feature>
<dbReference type="EnsemblMetazoa" id="XM_022816276">
    <property type="protein sequence ID" value="XP_022672011"/>
    <property type="gene ID" value="LOC111254909"/>
</dbReference>
<dbReference type="SMART" id="SM00220">
    <property type="entry name" value="S_TKc"/>
    <property type="match status" value="1"/>
</dbReference>
<dbReference type="PANTHER" id="PTHR11909">
    <property type="entry name" value="CASEIN KINASE-RELATED"/>
    <property type="match status" value="1"/>
</dbReference>
<evidence type="ECO:0000256" key="1">
    <source>
        <dbReference type="ARBA" id="ARBA00012513"/>
    </source>
</evidence>
<dbReference type="KEGG" id="vde:111254909"/>
<dbReference type="InterPro" id="IPR011009">
    <property type="entry name" value="Kinase-like_dom_sf"/>
</dbReference>
<feature type="region of interest" description="Disordered" evidence="2">
    <location>
        <begin position="358"/>
        <end position="452"/>
    </location>
</feature>
<sequence length="771" mass="86657">MSSATQPLNLSGVVVTDVRSLHWRIGAHIGSGGFGSIYLACEANSGLLERGLGVPEDTRMAIKVEPHDNGSLFTEMHFYHRCAKLDKMEEWQRQRGLDYVGMPRLHGSGSFVFRRQRYRFIVIDRFGTDLQTILGVNEGRMPLKTALTVAIRVTDILEYVHFHGYVHKDVKAQNLLLGFDDPNKIYLVDFGLACRYFVYESGYEVHKELKEDLRRAHDGTIEFTSRDGHLGAHSRRSDLEVLLYNLIYWISGKLPWSSNREDAEEIASQKEIYMRDPQELMVVCFGRKGAPPYILEFANYVARLDFHEKPNYELCREMFKQAILKSGFRHDMQLQFEGGIVRIQSKRKCRKSFRLEKEKRMRVEQESQASLSGSSSGSVAATRLRRRTTNAAAGTHAEAVASTSDDDDNDSSLSDRPSSVKRSCFDSRQSSGRRTGRHHYPPSQDQEVPQGPTLLMIDHDTKEARRINLFELREAQRAYELQREHLMNVARNELRQMGETAARVENTAAVVSAARLGRITKDARGKAVVQKAKNTNLVGKDTWLGTGIIADKRCNISSRRRMARRTAAQFQGTGKVQRHQKLKQNRNARVAANTALVAANVSHNNVVQQEGKNRVLATDLTNPPVTRQTRRRTLREQVEASGMVTIRTSGADKTAGANSNYLNGHGHSHTAVNGKTATERSSKEAKQPQLKNNSGGTKNEQKRNNSGPMQSKFCKESGHKESGSCSRGVTKKSSLRCVRFKNGNGQQISVDVAGMSLRNRRLPLTEVSNSK</sequence>
<dbReference type="RefSeq" id="XP_022672012.1">
    <property type="nucleotide sequence ID" value="XM_022816277.1"/>
</dbReference>
<protein>
    <recommendedName>
        <fullName evidence="1">non-specific serine/threonine protein kinase</fullName>
        <ecNumber evidence="1">2.7.11.1</ecNumber>
    </recommendedName>
</protein>
<dbReference type="OrthoDB" id="2687620at2759"/>
<keyword evidence="5" id="KW-1185">Reference proteome</keyword>
<evidence type="ECO:0000313" key="4">
    <source>
        <dbReference type="EnsemblMetazoa" id="XP_022672013"/>
    </source>
</evidence>